<evidence type="ECO:0000256" key="1">
    <source>
        <dbReference type="ARBA" id="ARBA00000316"/>
    </source>
</evidence>
<dbReference type="STRING" id="331678.Cphamn1_2180"/>
<evidence type="ECO:0000259" key="8">
    <source>
        <dbReference type="SMART" id="SM01005"/>
    </source>
</evidence>
<evidence type="ECO:0000256" key="2">
    <source>
        <dbReference type="ARBA" id="ARBA00001933"/>
    </source>
</evidence>
<feature type="active site" description="Proton acceptor; specific for D-alanine" evidence="5">
    <location>
        <position position="38"/>
    </location>
</feature>
<dbReference type="FunFam" id="3.20.20.10:FF:000002">
    <property type="entry name" value="Alanine racemase"/>
    <property type="match status" value="1"/>
</dbReference>
<evidence type="ECO:0000313" key="9">
    <source>
        <dbReference type="EMBL" id="ACE05085.1"/>
    </source>
</evidence>
<dbReference type="Pfam" id="PF00842">
    <property type="entry name" value="Ala_racemase_C"/>
    <property type="match status" value="1"/>
</dbReference>
<comment type="function">
    <text evidence="5">Catalyzes the interconversion of L-alanine and D-alanine. May also act on other amino acids.</text>
</comment>
<evidence type="ECO:0000256" key="4">
    <source>
        <dbReference type="ARBA" id="ARBA00023235"/>
    </source>
</evidence>
<dbReference type="UniPathway" id="UPA00042">
    <property type="reaction ID" value="UER00497"/>
</dbReference>
<dbReference type="PROSITE" id="PS00395">
    <property type="entry name" value="ALANINE_RACEMASE"/>
    <property type="match status" value="1"/>
</dbReference>
<dbReference type="SMART" id="SM01005">
    <property type="entry name" value="Ala_racemase_C"/>
    <property type="match status" value="1"/>
</dbReference>
<protein>
    <recommendedName>
        <fullName evidence="5">Alanine racemase</fullName>
        <ecNumber evidence="5">5.1.1.1</ecNumber>
    </recommendedName>
</protein>
<evidence type="ECO:0000256" key="5">
    <source>
        <dbReference type="HAMAP-Rule" id="MF_01201"/>
    </source>
</evidence>
<dbReference type="SUPFAM" id="SSF50621">
    <property type="entry name" value="Alanine racemase C-terminal domain-like"/>
    <property type="match status" value="1"/>
</dbReference>
<reference evidence="9" key="1">
    <citation type="submission" date="2008-06" db="EMBL/GenBank/DDBJ databases">
        <title>Complete sequence of Chlorobium phaeobacteroides BS1.</title>
        <authorList>
            <consortium name="US DOE Joint Genome Institute"/>
            <person name="Lucas S."/>
            <person name="Copeland A."/>
            <person name="Lapidus A."/>
            <person name="Glavina del Rio T."/>
            <person name="Dalin E."/>
            <person name="Tice H."/>
            <person name="Bruce D."/>
            <person name="Goodwin L."/>
            <person name="Pitluck S."/>
            <person name="Schmutz J."/>
            <person name="Larimer F."/>
            <person name="Land M."/>
            <person name="Hauser L."/>
            <person name="Kyrpides N."/>
            <person name="Ovchinnikova G."/>
            <person name="Li T."/>
            <person name="Liu Z."/>
            <person name="Zhao F."/>
            <person name="Overmann J."/>
            <person name="Bryant D.A."/>
            <person name="Richardson P."/>
        </authorList>
    </citation>
    <scope>NUCLEOTIDE SEQUENCE [LARGE SCALE GENOMIC DNA]</scope>
    <source>
        <strain evidence="9">BS1</strain>
    </source>
</reference>
<dbReference type="Gene3D" id="3.20.20.10">
    <property type="entry name" value="Alanine racemase"/>
    <property type="match status" value="1"/>
</dbReference>
<proteinExistence type="inferred from homology"/>
<feature type="active site" description="Proton acceptor; specific for L-alanine" evidence="5">
    <location>
        <position position="267"/>
    </location>
</feature>
<evidence type="ECO:0000256" key="3">
    <source>
        <dbReference type="ARBA" id="ARBA00022898"/>
    </source>
</evidence>
<accession>B3ENJ6</accession>
<comment type="similarity">
    <text evidence="5">Belongs to the alanine racemase family.</text>
</comment>
<dbReference type="CDD" id="cd00430">
    <property type="entry name" value="PLPDE_III_AR"/>
    <property type="match status" value="1"/>
</dbReference>
<dbReference type="InterPro" id="IPR020622">
    <property type="entry name" value="Ala_racemase_pyridoxalP-BS"/>
</dbReference>
<evidence type="ECO:0000256" key="7">
    <source>
        <dbReference type="PIRSR" id="PIRSR600821-52"/>
    </source>
</evidence>
<evidence type="ECO:0000256" key="6">
    <source>
        <dbReference type="PIRSR" id="PIRSR600821-50"/>
    </source>
</evidence>
<dbReference type="eggNOG" id="COG0787">
    <property type="taxonomic scope" value="Bacteria"/>
</dbReference>
<dbReference type="HOGENOM" id="CLU_028393_2_2_10"/>
<sequence>MAGENLTSAIISSSNLEHNYRLTLDRIPGHCRIMAVVKANAYGHDAAGTSKILERLGVRDFGVANIAEAASLRKQLTVSGHSEILAFSSPLPDHIARYLEHDIAATICDFNMLRAAESIASAHNVPLKVHVKIDTGMGRLGTTPENAFQLLEAAEKSPHLRLSGIYTHFAQSTSRDAFTGRQRDLFTQICSEFEHRMQRTFCKHAANSGGILCHDNAFFDMVRPGIMLYGYFPDDSVKGRADLKPVMLLSTKVMFIKEVEAGTTISYNRTWTAPSRRRIATLSAGYADGYPRTLSNRTTVSIRGKTFPQVGTITMDQFMVDLGNDRDVRVGDDALLFGGEGISAADLALTAGTISYELLCAVSSRVRRVFV</sequence>
<feature type="domain" description="Alanine racemase C-terminal" evidence="8">
    <location>
        <begin position="246"/>
        <end position="371"/>
    </location>
</feature>
<dbReference type="OrthoDB" id="9801978at2"/>
<dbReference type="EMBL" id="CP001101">
    <property type="protein sequence ID" value="ACE05085.1"/>
    <property type="molecule type" value="Genomic_DNA"/>
</dbReference>
<keyword evidence="3 5" id="KW-0663">Pyridoxal phosphate</keyword>
<dbReference type="PRINTS" id="PR00992">
    <property type="entry name" value="ALARACEMASE"/>
</dbReference>
<dbReference type="Pfam" id="PF01168">
    <property type="entry name" value="Ala_racemase_N"/>
    <property type="match status" value="1"/>
</dbReference>
<dbReference type="SUPFAM" id="SSF51419">
    <property type="entry name" value="PLP-binding barrel"/>
    <property type="match status" value="1"/>
</dbReference>
<dbReference type="NCBIfam" id="TIGR00492">
    <property type="entry name" value="alr"/>
    <property type="match status" value="1"/>
</dbReference>
<dbReference type="InterPro" id="IPR001608">
    <property type="entry name" value="Ala_racemase_N"/>
</dbReference>
<keyword evidence="4 5" id="KW-0413">Isomerase</keyword>
<feature type="modified residue" description="N6-(pyridoxal phosphate)lysine" evidence="5 6">
    <location>
        <position position="38"/>
    </location>
</feature>
<dbReference type="InterPro" id="IPR029066">
    <property type="entry name" value="PLP-binding_barrel"/>
</dbReference>
<comment type="catalytic activity">
    <reaction evidence="1 5">
        <text>L-alanine = D-alanine</text>
        <dbReference type="Rhea" id="RHEA:20249"/>
        <dbReference type="ChEBI" id="CHEBI:57416"/>
        <dbReference type="ChEBI" id="CHEBI:57972"/>
        <dbReference type="EC" id="5.1.1.1"/>
    </reaction>
</comment>
<dbReference type="PANTHER" id="PTHR30511">
    <property type="entry name" value="ALANINE RACEMASE"/>
    <property type="match status" value="1"/>
</dbReference>
<dbReference type="PANTHER" id="PTHR30511:SF0">
    <property type="entry name" value="ALANINE RACEMASE, CATABOLIC-RELATED"/>
    <property type="match status" value="1"/>
</dbReference>
<dbReference type="InterPro" id="IPR009006">
    <property type="entry name" value="Ala_racemase/Decarboxylase_C"/>
</dbReference>
<dbReference type="GO" id="GO:0030170">
    <property type="term" value="F:pyridoxal phosphate binding"/>
    <property type="evidence" value="ECO:0007669"/>
    <property type="project" value="UniProtKB-UniRule"/>
</dbReference>
<dbReference type="KEGG" id="cpb:Cphamn1_2180"/>
<comment type="pathway">
    <text evidence="5">Amino-acid biosynthesis; D-alanine biosynthesis; D-alanine from L-alanine: step 1/1.</text>
</comment>
<dbReference type="InterPro" id="IPR000821">
    <property type="entry name" value="Ala_racemase"/>
</dbReference>
<dbReference type="GO" id="GO:0005829">
    <property type="term" value="C:cytosol"/>
    <property type="evidence" value="ECO:0007669"/>
    <property type="project" value="TreeGrafter"/>
</dbReference>
<dbReference type="HAMAP" id="MF_01201">
    <property type="entry name" value="Ala_racemase"/>
    <property type="match status" value="1"/>
</dbReference>
<dbReference type="Gene3D" id="2.40.37.10">
    <property type="entry name" value="Lyase, Ornithine Decarboxylase, Chain A, domain 1"/>
    <property type="match status" value="1"/>
</dbReference>
<feature type="binding site" evidence="5 7">
    <location>
        <position position="139"/>
    </location>
    <ligand>
        <name>substrate</name>
    </ligand>
</feature>
<gene>
    <name evidence="9" type="ordered locus">Cphamn1_2180</name>
</gene>
<organism evidence="9">
    <name type="scientific">Chlorobium phaeobacteroides (strain BS1)</name>
    <dbReference type="NCBI Taxonomy" id="331678"/>
    <lineage>
        <taxon>Bacteria</taxon>
        <taxon>Pseudomonadati</taxon>
        <taxon>Chlorobiota</taxon>
        <taxon>Chlorobiia</taxon>
        <taxon>Chlorobiales</taxon>
        <taxon>Chlorobiaceae</taxon>
        <taxon>Chlorobium/Pelodictyon group</taxon>
        <taxon>Chlorobium</taxon>
    </lineage>
</organism>
<dbReference type="EC" id="5.1.1.1" evidence="5"/>
<dbReference type="GO" id="GO:0030632">
    <property type="term" value="P:D-alanine biosynthetic process"/>
    <property type="evidence" value="ECO:0007669"/>
    <property type="project" value="UniProtKB-UniRule"/>
</dbReference>
<comment type="cofactor">
    <cofactor evidence="2 5 6">
        <name>pyridoxal 5'-phosphate</name>
        <dbReference type="ChEBI" id="CHEBI:597326"/>
    </cofactor>
</comment>
<dbReference type="InterPro" id="IPR011079">
    <property type="entry name" value="Ala_racemase_C"/>
</dbReference>
<name>B3ENJ6_CHLPB</name>
<dbReference type="GO" id="GO:0008784">
    <property type="term" value="F:alanine racemase activity"/>
    <property type="evidence" value="ECO:0007669"/>
    <property type="project" value="UniProtKB-UniRule"/>
</dbReference>
<feature type="binding site" evidence="5 7">
    <location>
        <position position="315"/>
    </location>
    <ligand>
        <name>substrate</name>
    </ligand>
</feature>
<dbReference type="AlphaFoldDB" id="B3ENJ6"/>